<dbReference type="PANTHER" id="PTHR24356">
    <property type="entry name" value="SERINE/THREONINE-PROTEIN KINASE"/>
    <property type="match status" value="1"/>
</dbReference>
<dbReference type="CDD" id="cd05581">
    <property type="entry name" value="STKc_PDK1"/>
    <property type="match status" value="1"/>
</dbReference>
<sequence>MDVPCTECASSSRMRCLADYEIKQEIGEGSFSVVYSAVEKTDARRQVAIKMCFKKQILKEKRVAAVHREKRVLAHLSSPEFEHPFLVKLYATFQDEEHLFFVLSFAAYGDLLHIMMKRPEKCFSLDDSRFYTAEVLSALQHIHSLSFVHRDVKPENFLLTASGHIMVTDFGSVKDLSEMEEVPTKDAVKHKRQSSFVGTAQYISPEVLEGGAVSPATDLWALGVVIYQFLTGKHIFHDESEYLIYRRIQKLLYSYPHSFPTSAKDCIDHLLIIKPEDRLGAEKSGGQDAIRKHEFFTGIEWDNLANSKPPSIVS</sequence>
<dbReference type="Proteomes" id="UP000053766">
    <property type="component" value="Unassembled WGS sequence"/>
</dbReference>
<evidence type="ECO:0000256" key="3">
    <source>
        <dbReference type="ARBA" id="ARBA00022527"/>
    </source>
</evidence>
<dbReference type="SMART" id="SM00220">
    <property type="entry name" value="S_TKc"/>
    <property type="match status" value="1"/>
</dbReference>
<evidence type="ECO:0000256" key="6">
    <source>
        <dbReference type="ARBA" id="ARBA00022777"/>
    </source>
</evidence>
<dbReference type="GO" id="GO:0005524">
    <property type="term" value="F:ATP binding"/>
    <property type="evidence" value="ECO:0007669"/>
    <property type="project" value="UniProtKB-UniRule"/>
</dbReference>
<dbReference type="FunFam" id="1.10.510.10:FF:000833">
    <property type="entry name" value="AGC family protein kinase"/>
    <property type="match status" value="1"/>
</dbReference>
<dbReference type="GO" id="GO:0004674">
    <property type="term" value="F:protein serine/threonine kinase activity"/>
    <property type="evidence" value="ECO:0007669"/>
    <property type="project" value="UniProtKB-KW"/>
</dbReference>
<dbReference type="PROSITE" id="PS00108">
    <property type="entry name" value="PROTEIN_KINASE_ST"/>
    <property type="match status" value="1"/>
</dbReference>
<evidence type="ECO:0000313" key="14">
    <source>
        <dbReference type="Proteomes" id="UP000053766"/>
    </source>
</evidence>
<feature type="domain" description="Protein kinase" evidence="12">
    <location>
        <begin position="20"/>
        <end position="296"/>
    </location>
</feature>
<dbReference type="FunFam" id="3.30.200.20:FF:000042">
    <property type="entry name" value="Aurora kinase A"/>
    <property type="match status" value="1"/>
</dbReference>
<evidence type="ECO:0000256" key="5">
    <source>
        <dbReference type="ARBA" id="ARBA00022741"/>
    </source>
</evidence>
<evidence type="ECO:0000256" key="4">
    <source>
        <dbReference type="ARBA" id="ARBA00022679"/>
    </source>
</evidence>
<gene>
    <name evidence="13" type="ORF">DICVIV_05701</name>
</gene>
<keyword evidence="14" id="KW-1185">Reference proteome</keyword>
<reference evidence="14" key="2">
    <citation type="journal article" date="2016" name="Sci. Rep.">
        <title>Dictyocaulus viviparus genome, variome and transcriptome elucidate lungworm biology and support future intervention.</title>
        <authorList>
            <person name="McNulty S.N."/>
            <person name="Strube C."/>
            <person name="Rosa B.A."/>
            <person name="Martin J.C."/>
            <person name="Tyagi R."/>
            <person name="Choi Y.J."/>
            <person name="Wang Q."/>
            <person name="Hallsworth Pepin K."/>
            <person name="Zhang X."/>
            <person name="Ozersky P."/>
            <person name="Wilson R.K."/>
            <person name="Sternberg P.W."/>
            <person name="Gasser R.B."/>
            <person name="Mitreva M."/>
        </authorList>
    </citation>
    <scope>NUCLEOTIDE SEQUENCE [LARGE SCALE GENOMIC DNA]</scope>
    <source>
        <strain evidence="14">HannoverDv2000</strain>
    </source>
</reference>
<evidence type="ECO:0000256" key="2">
    <source>
        <dbReference type="ARBA" id="ARBA00012513"/>
    </source>
</evidence>
<reference evidence="13 14" key="1">
    <citation type="submission" date="2013-11" db="EMBL/GenBank/DDBJ databases">
        <title>Draft genome of the bovine lungworm Dictyocaulus viviparus.</title>
        <authorList>
            <person name="Mitreva M."/>
        </authorList>
    </citation>
    <scope>NUCLEOTIDE SEQUENCE [LARGE SCALE GENOMIC DNA]</scope>
    <source>
        <strain evidence="13 14">HannoverDv2000</strain>
    </source>
</reference>
<feature type="binding site" evidence="10">
    <location>
        <position position="50"/>
    </location>
    <ligand>
        <name>ATP</name>
        <dbReference type="ChEBI" id="CHEBI:30616"/>
    </ligand>
</feature>
<dbReference type="PROSITE" id="PS00107">
    <property type="entry name" value="PROTEIN_KINASE_ATP"/>
    <property type="match status" value="1"/>
</dbReference>
<comment type="catalytic activity">
    <reaction evidence="8">
        <text>L-threonyl-[protein] + ATP = O-phospho-L-threonyl-[protein] + ADP + H(+)</text>
        <dbReference type="Rhea" id="RHEA:46608"/>
        <dbReference type="Rhea" id="RHEA-COMP:11060"/>
        <dbReference type="Rhea" id="RHEA-COMP:11605"/>
        <dbReference type="ChEBI" id="CHEBI:15378"/>
        <dbReference type="ChEBI" id="CHEBI:30013"/>
        <dbReference type="ChEBI" id="CHEBI:30616"/>
        <dbReference type="ChEBI" id="CHEBI:61977"/>
        <dbReference type="ChEBI" id="CHEBI:456216"/>
        <dbReference type="EC" id="2.7.11.1"/>
    </reaction>
</comment>
<evidence type="ECO:0000256" key="10">
    <source>
        <dbReference type="PROSITE-ProRule" id="PRU10141"/>
    </source>
</evidence>
<evidence type="ECO:0000313" key="13">
    <source>
        <dbReference type="EMBL" id="KJH48183.1"/>
    </source>
</evidence>
<dbReference type="Gene3D" id="3.30.200.20">
    <property type="entry name" value="Phosphorylase Kinase, domain 1"/>
    <property type="match status" value="1"/>
</dbReference>
<dbReference type="InterPro" id="IPR039046">
    <property type="entry name" value="PDPK1"/>
</dbReference>
<keyword evidence="4" id="KW-0808">Transferase</keyword>
<dbReference type="GO" id="GO:0035556">
    <property type="term" value="P:intracellular signal transduction"/>
    <property type="evidence" value="ECO:0007669"/>
    <property type="project" value="TreeGrafter"/>
</dbReference>
<evidence type="ECO:0000256" key="1">
    <source>
        <dbReference type="ARBA" id="ARBA00010006"/>
    </source>
</evidence>
<organism evidence="13 14">
    <name type="scientific">Dictyocaulus viviparus</name>
    <name type="common">Bovine lungworm</name>
    <dbReference type="NCBI Taxonomy" id="29172"/>
    <lineage>
        <taxon>Eukaryota</taxon>
        <taxon>Metazoa</taxon>
        <taxon>Ecdysozoa</taxon>
        <taxon>Nematoda</taxon>
        <taxon>Chromadorea</taxon>
        <taxon>Rhabditida</taxon>
        <taxon>Rhabditina</taxon>
        <taxon>Rhabditomorpha</taxon>
        <taxon>Strongyloidea</taxon>
        <taxon>Metastrongylidae</taxon>
        <taxon>Dictyocaulus</taxon>
    </lineage>
</organism>
<evidence type="ECO:0000256" key="7">
    <source>
        <dbReference type="ARBA" id="ARBA00022840"/>
    </source>
</evidence>
<dbReference type="InterPro" id="IPR000719">
    <property type="entry name" value="Prot_kinase_dom"/>
</dbReference>
<dbReference type="EMBL" id="KN716276">
    <property type="protein sequence ID" value="KJH48183.1"/>
    <property type="molecule type" value="Genomic_DNA"/>
</dbReference>
<protein>
    <recommendedName>
        <fullName evidence="2">non-specific serine/threonine protein kinase</fullName>
        <ecNumber evidence="2">2.7.11.1</ecNumber>
    </recommendedName>
</protein>
<comment type="catalytic activity">
    <reaction evidence="9">
        <text>L-seryl-[protein] + ATP = O-phospho-L-seryl-[protein] + ADP + H(+)</text>
        <dbReference type="Rhea" id="RHEA:17989"/>
        <dbReference type="Rhea" id="RHEA-COMP:9863"/>
        <dbReference type="Rhea" id="RHEA-COMP:11604"/>
        <dbReference type="ChEBI" id="CHEBI:15378"/>
        <dbReference type="ChEBI" id="CHEBI:29999"/>
        <dbReference type="ChEBI" id="CHEBI:30616"/>
        <dbReference type="ChEBI" id="CHEBI:83421"/>
        <dbReference type="ChEBI" id="CHEBI:456216"/>
        <dbReference type="EC" id="2.7.11.1"/>
    </reaction>
</comment>
<evidence type="ECO:0000259" key="12">
    <source>
        <dbReference type="PROSITE" id="PS50011"/>
    </source>
</evidence>
<dbReference type="PANTHER" id="PTHR24356:SF163">
    <property type="entry name" value="3-PHOSPHOINOSITIDE-DEPENDENT PROTEIN KINASE 1-RELATED"/>
    <property type="match status" value="1"/>
</dbReference>
<dbReference type="STRING" id="29172.A0A0D8XUB0"/>
<keyword evidence="3 11" id="KW-0723">Serine/threonine-protein kinase</keyword>
<keyword evidence="5 10" id="KW-0547">Nucleotide-binding</keyword>
<dbReference type="Gene3D" id="1.10.510.10">
    <property type="entry name" value="Transferase(Phosphotransferase) domain 1"/>
    <property type="match status" value="1"/>
</dbReference>
<evidence type="ECO:0000256" key="8">
    <source>
        <dbReference type="ARBA" id="ARBA00047899"/>
    </source>
</evidence>
<dbReference type="InterPro" id="IPR050236">
    <property type="entry name" value="Ser_Thr_kinase_AGC"/>
</dbReference>
<dbReference type="InterPro" id="IPR017441">
    <property type="entry name" value="Protein_kinase_ATP_BS"/>
</dbReference>
<keyword evidence="6 13" id="KW-0418">Kinase</keyword>
<comment type="similarity">
    <text evidence="1">Belongs to the protein kinase superfamily. AGC Ser/Thr protein kinase family. PDPK1 subfamily.</text>
</comment>
<proteinExistence type="inferred from homology"/>
<keyword evidence="7 10" id="KW-0067">ATP-binding</keyword>
<evidence type="ECO:0000256" key="9">
    <source>
        <dbReference type="ARBA" id="ARBA00048679"/>
    </source>
</evidence>
<dbReference type="InterPro" id="IPR008271">
    <property type="entry name" value="Ser/Thr_kinase_AS"/>
</dbReference>
<evidence type="ECO:0000256" key="11">
    <source>
        <dbReference type="RuleBase" id="RU000304"/>
    </source>
</evidence>
<accession>A0A0D8XUB0</accession>
<dbReference type="PROSITE" id="PS50011">
    <property type="entry name" value="PROTEIN_KINASE_DOM"/>
    <property type="match status" value="1"/>
</dbReference>
<dbReference type="SUPFAM" id="SSF56112">
    <property type="entry name" value="Protein kinase-like (PK-like)"/>
    <property type="match status" value="1"/>
</dbReference>
<name>A0A0D8XUB0_DICVI</name>
<dbReference type="InterPro" id="IPR011009">
    <property type="entry name" value="Kinase-like_dom_sf"/>
</dbReference>
<dbReference type="EC" id="2.7.11.1" evidence="2"/>
<dbReference type="OrthoDB" id="347657at2759"/>
<dbReference type="AlphaFoldDB" id="A0A0D8XUB0"/>
<dbReference type="Pfam" id="PF00069">
    <property type="entry name" value="Pkinase"/>
    <property type="match status" value="1"/>
</dbReference>